<evidence type="ECO:0000313" key="2">
    <source>
        <dbReference type="Proteomes" id="UP000597762"/>
    </source>
</evidence>
<protein>
    <submittedName>
        <fullName evidence="1">Uncharacterized protein</fullName>
    </submittedName>
</protein>
<organism evidence="1 2">
    <name type="scientific">Acanthosepion pharaonis</name>
    <name type="common">Pharaoh cuttlefish</name>
    <name type="synonym">Sepia pharaonis</name>
    <dbReference type="NCBI Taxonomy" id="158019"/>
    <lineage>
        <taxon>Eukaryota</taxon>
        <taxon>Metazoa</taxon>
        <taxon>Spiralia</taxon>
        <taxon>Lophotrochozoa</taxon>
        <taxon>Mollusca</taxon>
        <taxon>Cephalopoda</taxon>
        <taxon>Coleoidea</taxon>
        <taxon>Decapodiformes</taxon>
        <taxon>Sepiida</taxon>
        <taxon>Sepiina</taxon>
        <taxon>Sepiidae</taxon>
        <taxon>Acanthosepion</taxon>
    </lineage>
</organism>
<gene>
    <name evidence="1" type="ORF">SPHA_75828</name>
</gene>
<comment type="caution">
    <text evidence="1">The sequence shown here is derived from an EMBL/GenBank/DDBJ whole genome shotgun (WGS) entry which is preliminary data.</text>
</comment>
<evidence type="ECO:0000313" key="1">
    <source>
        <dbReference type="EMBL" id="CAE1326262.1"/>
    </source>
</evidence>
<accession>A0A812ER13</accession>
<dbReference type="EMBL" id="CAHIKZ030005474">
    <property type="protein sequence ID" value="CAE1326262.1"/>
    <property type="molecule type" value="Genomic_DNA"/>
</dbReference>
<proteinExistence type="predicted"/>
<name>A0A812ER13_ACAPH</name>
<reference evidence="1" key="1">
    <citation type="submission" date="2021-01" db="EMBL/GenBank/DDBJ databases">
        <authorList>
            <person name="Li R."/>
            <person name="Bekaert M."/>
        </authorList>
    </citation>
    <scope>NUCLEOTIDE SEQUENCE</scope>
    <source>
        <strain evidence="1">Farmed</strain>
    </source>
</reference>
<sequence length="303" mass="33756">MSLAQMETAVKGISFHMCEKTITRPPRNTSMVTNNQFNQKKLSLTPEDSSKRTVETISSVFRTFALRSSSRNIFTNIKLSTVEAFLRCGNFCMTDGEIYKSIGLCLPHSVRFSKIDVRSAMEQILIEGSVARHGLYDIKSANGTILGVIKLWNLNPECIVDCLRIALVQIQRADAHLGQMCKRNIQSVSNSEALLCPTLMEDLMAYAICRQIEFVGKVSSLTICLNSTKVKTSDADLIRIVKPFPPEKWTTSFISSIHSGVLTSRWVKSEAISRDKVPASNRDLSDQAELDIGSIIREFVIAV</sequence>
<dbReference type="AlphaFoldDB" id="A0A812ER13"/>
<dbReference type="Proteomes" id="UP000597762">
    <property type="component" value="Unassembled WGS sequence"/>
</dbReference>
<keyword evidence="2" id="KW-1185">Reference proteome</keyword>